<dbReference type="InterPro" id="IPR011059">
    <property type="entry name" value="Metal-dep_hydrolase_composite"/>
</dbReference>
<dbReference type="Pfam" id="PF01979">
    <property type="entry name" value="Amidohydro_1"/>
    <property type="match status" value="1"/>
</dbReference>
<evidence type="ECO:0000313" key="3">
    <source>
        <dbReference type="EMBL" id="MFA0792445.1"/>
    </source>
</evidence>
<protein>
    <submittedName>
        <fullName evidence="3">Amidohydrolase family protein</fullName>
    </submittedName>
</protein>
<dbReference type="SUPFAM" id="SSF51338">
    <property type="entry name" value="Composite domain of metallo-dependent hydrolases"/>
    <property type="match status" value="1"/>
</dbReference>
<accession>A0ABV4NTC4</accession>
<feature type="chain" id="PRO_5046278851" evidence="1">
    <location>
        <begin position="23"/>
        <end position="555"/>
    </location>
</feature>
<dbReference type="EMBL" id="JBGMEL010000025">
    <property type="protein sequence ID" value="MFA0792445.1"/>
    <property type="molecule type" value="Genomic_DNA"/>
</dbReference>
<comment type="caution">
    <text evidence="3">The sequence shown here is derived from an EMBL/GenBank/DDBJ whole genome shotgun (WGS) entry which is preliminary data.</text>
</comment>
<dbReference type="Proteomes" id="UP001569414">
    <property type="component" value="Unassembled WGS sequence"/>
</dbReference>
<dbReference type="Gene3D" id="1.20.58.520">
    <property type="entry name" value="Amidohydrolase"/>
    <property type="match status" value="1"/>
</dbReference>
<evidence type="ECO:0000313" key="4">
    <source>
        <dbReference type="Proteomes" id="UP001569414"/>
    </source>
</evidence>
<name>A0ABV4NTC4_9GAMM</name>
<evidence type="ECO:0000259" key="2">
    <source>
        <dbReference type="Pfam" id="PF01979"/>
    </source>
</evidence>
<dbReference type="PANTHER" id="PTHR43135:SF3">
    <property type="entry name" value="ALPHA-D-RIBOSE 1-METHYLPHOSPHONATE 5-TRIPHOSPHATE DIPHOSPHATASE"/>
    <property type="match status" value="1"/>
</dbReference>
<dbReference type="SUPFAM" id="SSF51556">
    <property type="entry name" value="Metallo-dependent hydrolases"/>
    <property type="match status" value="1"/>
</dbReference>
<keyword evidence="1" id="KW-0732">Signal</keyword>
<dbReference type="PANTHER" id="PTHR43135">
    <property type="entry name" value="ALPHA-D-RIBOSE 1-METHYLPHOSPHONATE 5-TRIPHOSPHATE DIPHOSPHATASE"/>
    <property type="match status" value="1"/>
</dbReference>
<dbReference type="SUPFAM" id="SSF55298">
    <property type="entry name" value="YjgF-like"/>
    <property type="match status" value="1"/>
</dbReference>
<dbReference type="InterPro" id="IPR051781">
    <property type="entry name" value="Metallo-dep_Hydrolase"/>
</dbReference>
<dbReference type="InterPro" id="IPR032466">
    <property type="entry name" value="Metal_Hydrolase"/>
</dbReference>
<dbReference type="CDD" id="cd00448">
    <property type="entry name" value="YjgF_YER057c_UK114_family"/>
    <property type="match status" value="1"/>
</dbReference>
<keyword evidence="4" id="KW-1185">Reference proteome</keyword>
<sequence length="555" mass="60475">MNIKRIIILVVLFLASNSHVFAMEDKIEKILLINANIVDVKSLKVVKKQSILIEGDKIKRITSTGRLSKVKGASVVDLKGDFVIPGLIDAHVHHATDPDGWDKLSITTERLRYLLRGGVTSVRDMGGDARALAFLKRQAEVDSIASPDIYFSIIIGGETFFSDPRTIASAKGRKPGHTAWMRAVGENADMDSIMLQAKGAGATGIKIYADVEAESLPLLASAAKKHGLKAWSHAYIGPSKPLQTVNAGVETISHASDIPAQLVDNFKEWRRENAGLERFNREDILKSESYAELFSAMRENETILDATLSVFEERKDLNEKYRLLHQLSTNMTQLAYQSGITIAAGTDAFSDLEKDTTPMIHHELKLLVDKVGMTPLEAIQAATLNAAKVIGIEDSTGSVDVGKKANLVVLSGDPEKNIENSTSISQVIKNGRFIFIGDDPQLPFSSSRELNGTVWLSGQIGNYPSTLTLAGESLESQMHQAMKNIGQVLQGENLSFEDVVKCTLMLANIDDWSGANKVYVQYFDGKMPARSAFASSGLALDAKVEVECIASRSAN</sequence>
<feature type="signal peptide" evidence="1">
    <location>
        <begin position="1"/>
        <end position="22"/>
    </location>
</feature>
<dbReference type="InterPro" id="IPR035959">
    <property type="entry name" value="RutC-like_sf"/>
</dbReference>
<dbReference type="Gene3D" id="3.40.50.10910">
    <property type="entry name" value="Amidohydrolase"/>
    <property type="match status" value="1"/>
</dbReference>
<dbReference type="Gene3D" id="3.30.1330.40">
    <property type="entry name" value="RutC-like"/>
    <property type="match status" value="1"/>
</dbReference>
<dbReference type="InterPro" id="IPR006175">
    <property type="entry name" value="YjgF/YER057c/UK114"/>
</dbReference>
<feature type="domain" description="Amidohydrolase-related" evidence="2">
    <location>
        <begin position="82"/>
        <end position="432"/>
    </location>
</feature>
<dbReference type="RefSeq" id="WP_371844816.1">
    <property type="nucleotide sequence ID" value="NZ_JBGMEL010000025.1"/>
</dbReference>
<dbReference type="Gene3D" id="3.30.110.90">
    <property type="entry name" value="Amidohydrolase"/>
    <property type="match status" value="1"/>
</dbReference>
<dbReference type="Pfam" id="PF01042">
    <property type="entry name" value="Ribonuc_L-PSP"/>
    <property type="match status" value="1"/>
</dbReference>
<evidence type="ECO:0000256" key="1">
    <source>
        <dbReference type="SAM" id="SignalP"/>
    </source>
</evidence>
<organism evidence="3 4">
    <name type="scientific">Microbulbifer echini</name>
    <dbReference type="NCBI Taxonomy" id="1529067"/>
    <lineage>
        <taxon>Bacteria</taxon>
        <taxon>Pseudomonadati</taxon>
        <taxon>Pseudomonadota</taxon>
        <taxon>Gammaproteobacteria</taxon>
        <taxon>Cellvibrionales</taxon>
        <taxon>Microbulbiferaceae</taxon>
        <taxon>Microbulbifer</taxon>
    </lineage>
</organism>
<reference evidence="3 4" key="1">
    <citation type="submission" date="2024-08" db="EMBL/GenBank/DDBJ databases">
        <authorList>
            <person name="Ishaq N."/>
        </authorList>
    </citation>
    <scope>NUCLEOTIDE SEQUENCE [LARGE SCALE GENOMIC DNA]</scope>
    <source>
        <strain evidence="3 4">JCM 30400</strain>
    </source>
</reference>
<dbReference type="InterPro" id="IPR006680">
    <property type="entry name" value="Amidohydro-rel"/>
</dbReference>
<proteinExistence type="predicted"/>
<dbReference type="Gene3D" id="2.30.40.10">
    <property type="entry name" value="Urease, subunit C, domain 1"/>
    <property type="match status" value="1"/>
</dbReference>
<gene>
    <name evidence="3" type="ORF">ACCI51_18050</name>
</gene>